<protein>
    <recommendedName>
        <fullName evidence="17">Probable cadmium-transporting ATPase</fullName>
    </recommendedName>
    <alternativeName>
        <fullName evidence="18">Cadmium-efflux ATPase</fullName>
    </alternativeName>
</protein>
<keyword evidence="14 19" id="KW-0472">Membrane</keyword>
<dbReference type="CDD" id="cd07551">
    <property type="entry name" value="P-type_ATPase_HM_ZosA_PfeT-like"/>
    <property type="match status" value="1"/>
</dbReference>
<keyword evidence="4 19" id="KW-1003">Cell membrane</keyword>
<feature type="transmembrane region" description="Helical" evidence="19">
    <location>
        <begin position="245"/>
        <end position="264"/>
    </location>
</feature>
<dbReference type="GO" id="GO:0005524">
    <property type="term" value="F:ATP binding"/>
    <property type="evidence" value="ECO:0007669"/>
    <property type="project" value="UniProtKB-UniRule"/>
</dbReference>
<sequence length="629" mass="67625">MKKTKIKNLIEKSRRHQELIAALVAGVMIVLALCLQKPLPQVTPIVFCSAYVIGGYAKAKAGLLETITSKKLNVELLMILAAIGSALIGYWLEGALLIVIFALSGALETYALNKSQQAMSALLAMQPHEAWLLDEQKTVTRVQITELVVGDKILVKPGEQIPVDGNVRLGKSVVDEAALSGEAQGVGKSYGDSVFAGTFNRQATLTIEMTTLPEQSLFQKIIDLVREAQSKKTNSEQFIDRFEGVYVKIVLFAVVLMMVLPPLLGGWTWQVATYRAMVLLVVASPCALVASITPALLAVMSNGAKHGVLFKGGDQIERLARITTIAFDKTGTLTKGQPIVTRCYVAPTENVREALAIVAGMEAQTTHPLAAAVMDYCKTKAIELAQVDSIIDHPGLGISTTVADTTYLVGKGAFMNKAALTSFRRIKGEVDSETVGTVIYMQRGTEVIVELTVNDTVRAESHRAINQLTNLGIHTVMLTGDNEQTARQIAAETKVEKVVANCLPAEKVEAITQLQQAGEAVAMIGDGINDAPALATASLGIAMGEGSDIAIETADIVLMKNDLLKLVSAVKLSRRASRIIKQNIMFSLSVIVLLIASNTLQWINLPFGVIGHEGSTILVILNSLRLLRH</sequence>
<dbReference type="GO" id="GO:0046872">
    <property type="term" value="F:metal ion binding"/>
    <property type="evidence" value="ECO:0007669"/>
    <property type="project" value="UniProtKB-KW"/>
</dbReference>
<dbReference type="PRINTS" id="PR00119">
    <property type="entry name" value="CATATPASE"/>
</dbReference>
<keyword evidence="5" id="KW-0597">Phosphoprotein</keyword>
<dbReference type="InterPro" id="IPR059000">
    <property type="entry name" value="ATPase_P-type_domA"/>
</dbReference>
<accession>W7CWM1</accession>
<evidence type="ECO:0000259" key="20">
    <source>
        <dbReference type="Pfam" id="PF00122"/>
    </source>
</evidence>
<dbReference type="SFLD" id="SFLDS00003">
    <property type="entry name" value="Haloacid_Dehalogenase"/>
    <property type="match status" value="1"/>
</dbReference>
<comment type="subcellular location">
    <subcellularLocation>
        <location evidence="1">Cell membrane</location>
        <topology evidence="1">Multi-pass membrane protein</topology>
    </subcellularLocation>
</comment>
<dbReference type="Pfam" id="PF00122">
    <property type="entry name" value="E1-E2_ATPase"/>
    <property type="match status" value="1"/>
</dbReference>
<proteinExistence type="inferred from homology"/>
<keyword evidence="8 19" id="KW-0547">Nucleotide-binding</keyword>
<keyword evidence="9 19" id="KW-0067">ATP-binding</keyword>
<dbReference type="InterPro" id="IPR008250">
    <property type="entry name" value="ATPase_P-typ_transduc_dom_A_sf"/>
</dbReference>
<organism evidence="21 22">
    <name type="scientific">Brochothrix campestris FSL F6-1037</name>
    <dbReference type="NCBI Taxonomy" id="1265861"/>
    <lineage>
        <taxon>Bacteria</taxon>
        <taxon>Bacillati</taxon>
        <taxon>Bacillota</taxon>
        <taxon>Bacilli</taxon>
        <taxon>Bacillales</taxon>
        <taxon>Listeriaceae</taxon>
        <taxon>Brochothrix</taxon>
    </lineage>
</organism>
<evidence type="ECO:0000256" key="1">
    <source>
        <dbReference type="ARBA" id="ARBA00004651"/>
    </source>
</evidence>
<dbReference type="SFLD" id="SFLDG00002">
    <property type="entry name" value="C1.7:_P-type_atpase_like"/>
    <property type="match status" value="1"/>
</dbReference>
<dbReference type="PANTHER" id="PTHR43079">
    <property type="entry name" value="PROBABLE CADMIUM/ZINC-TRANSPORTING ATPASE HMA1"/>
    <property type="match status" value="1"/>
</dbReference>
<evidence type="ECO:0000256" key="7">
    <source>
        <dbReference type="ARBA" id="ARBA00022723"/>
    </source>
</evidence>
<evidence type="ECO:0000256" key="3">
    <source>
        <dbReference type="ARBA" id="ARBA00022448"/>
    </source>
</evidence>
<comment type="similarity">
    <text evidence="2 19">Belongs to the cation transport ATPase (P-type) (TC 3.A.3) family. Type IB subfamily.</text>
</comment>
<feature type="transmembrane region" description="Helical" evidence="19">
    <location>
        <begin position="276"/>
        <end position="299"/>
    </location>
</feature>
<evidence type="ECO:0000256" key="12">
    <source>
        <dbReference type="ARBA" id="ARBA00022989"/>
    </source>
</evidence>
<evidence type="ECO:0000256" key="18">
    <source>
        <dbReference type="ARBA" id="ARBA00078718"/>
    </source>
</evidence>
<dbReference type="EMBL" id="AODH01000021">
    <property type="protein sequence ID" value="EUJ40176.1"/>
    <property type="molecule type" value="Genomic_DNA"/>
</dbReference>
<dbReference type="Gene3D" id="3.40.50.1000">
    <property type="entry name" value="HAD superfamily/HAD-like"/>
    <property type="match status" value="1"/>
</dbReference>
<evidence type="ECO:0000256" key="11">
    <source>
        <dbReference type="ARBA" id="ARBA00022967"/>
    </source>
</evidence>
<dbReference type="SUPFAM" id="SSF56784">
    <property type="entry name" value="HAD-like"/>
    <property type="match status" value="1"/>
</dbReference>
<dbReference type="InterPro" id="IPR023298">
    <property type="entry name" value="ATPase_P-typ_TM_dom_sf"/>
</dbReference>
<dbReference type="NCBIfam" id="TIGR01525">
    <property type="entry name" value="ATPase-IB_hvy"/>
    <property type="match status" value="1"/>
</dbReference>
<dbReference type="GO" id="GO:0005886">
    <property type="term" value="C:plasma membrane"/>
    <property type="evidence" value="ECO:0007669"/>
    <property type="project" value="UniProtKB-SubCell"/>
</dbReference>
<evidence type="ECO:0000256" key="5">
    <source>
        <dbReference type="ARBA" id="ARBA00022553"/>
    </source>
</evidence>
<keyword evidence="7 19" id="KW-0479">Metal-binding</keyword>
<comment type="function">
    <text evidence="16">Couples the hydrolysis of ATP with the export of cadmium.</text>
</comment>
<evidence type="ECO:0000256" key="17">
    <source>
        <dbReference type="ARBA" id="ARBA00074282"/>
    </source>
</evidence>
<dbReference type="FunFam" id="3.40.50.1000:FF:000020">
    <property type="entry name" value="Probable cation-transporting P-type ATPase"/>
    <property type="match status" value="1"/>
</dbReference>
<dbReference type="FunFam" id="2.70.150.10:FF:000002">
    <property type="entry name" value="Copper-transporting ATPase 1, putative"/>
    <property type="match status" value="1"/>
</dbReference>
<feature type="transmembrane region" description="Helical" evidence="19">
    <location>
        <begin position="584"/>
        <end position="603"/>
    </location>
</feature>
<evidence type="ECO:0000256" key="8">
    <source>
        <dbReference type="ARBA" id="ARBA00022741"/>
    </source>
</evidence>
<dbReference type="Pfam" id="PF00702">
    <property type="entry name" value="Hydrolase"/>
    <property type="match status" value="1"/>
</dbReference>
<dbReference type="PROSITE" id="PS00154">
    <property type="entry name" value="ATPASE_E1_E2"/>
    <property type="match status" value="1"/>
</dbReference>
<keyword evidence="15" id="KW-0105">Cadmium resistance</keyword>
<dbReference type="GO" id="GO:0016887">
    <property type="term" value="F:ATP hydrolysis activity"/>
    <property type="evidence" value="ECO:0007669"/>
    <property type="project" value="InterPro"/>
</dbReference>
<dbReference type="InterPro" id="IPR027256">
    <property type="entry name" value="P-typ_ATPase_IB"/>
</dbReference>
<evidence type="ECO:0000313" key="21">
    <source>
        <dbReference type="EMBL" id="EUJ40176.1"/>
    </source>
</evidence>
<dbReference type="GO" id="GO:0046686">
    <property type="term" value="P:response to cadmium ion"/>
    <property type="evidence" value="ECO:0007669"/>
    <property type="project" value="UniProtKB-KW"/>
</dbReference>
<keyword evidence="6 19" id="KW-0812">Transmembrane</keyword>
<dbReference type="InterPro" id="IPR001757">
    <property type="entry name" value="P_typ_ATPase"/>
</dbReference>
<evidence type="ECO:0000256" key="13">
    <source>
        <dbReference type="ARBA" id="ARBA00023065"/>
    </source>
</evidence>
<dbReference type="SFLD" id="SFLDF00027">
    <property type="entry name" value="p-type_atpase"/>
    <property type="match status" value="1"/>
</dbReference>
<evidence type="ECO:0000256" key="4">
    <source>
        <dbReference type="ARBA" id="ARBA00022475"/>
    </source>
</evidence>
<dbReference type="AlphaFoldDB" id="W7CWM1"/>
<dbReference type="NCBIfam" id="TIGR01494">
    <property type="entry name" value="ATPase_P-type"/>
    <property type="match status" value="1"/>
</dbReference>
<dbReference type="InterPro" id="IPR023214">
    <property type="entry name" value="HAD_sf"/>
</dbReference>
<dbReference type="PATRIC" id="fig|1265861.3.peg.1147"/>
<name>W7CWM1_9LIST</name>
<evidence type="ECO:0000256" key="19">
    <source>
        <dbReference type="RuleBase" id="RU362081"/>
    </source>
</evidence>
<dbReference type="InterPro" id="IPR023299">
    <property type="entry name" value="ATPase_P-typ_cyto_dom_N"/>
</dbReference>
<keyword evidence="22" id="KW-1185">Reference proteome</keyword>
<dbReference type="Proteomes" id="UP000019243">
    <property type="component" value="Unassembled WGS sequence"/>
</dbReference>
<dbReference type="STRING" id="1265861.BCAMP_05796"/>
<keyword evidence="13" id="KW-0406">Ion transport</keyword>
<dbReference type="GO" id="GO:0019829">
    <property type="term" value="F:ATPase-coupled monoatomic cation transmembrane transporter activity"/>
    <property type="evidence" value="ECO:0007669"/>
    <property type="project" value="InterPro"/>
</dbReference>
<feature type="transmembrane region" description="Helical" evidence="19">
    <location>
        <begin position="20"/>
        <end position="36"/>
    </location>
</feature>
<dbReference type="PRINTS" id="PR00120">
    <property type="entry name" value="HATPASE"/>
</dbReference>
<dbReference type="PANTHER" id="PTHR43079:SF1">
    <property type="entry name" value="CADMIUM_ZINC-TRANSPORTING ATPASE HMA1, CHLOROPLASTIC-RELATED"/>
    <property type="match status" value="1"/>
</dbReference>
<dbReference type="RefSeq" id="WP_232217922.1">
    <property type="nucleotide sequence ID" value="NZ_AODH01000021.1"/>
</dbReference>
<dbReference type="Gene3D" id="2.70.150.10">
    <property type="entry name" value="Calcium-transporting ATPase, cytoplasmic transduction domain A"/>
    <property type="match status" value="1"/>
</dbReference>
<evidence type="ECO:0000256" key="2">
    <source>
        <dbReference type="ARBA" id="ARBA00006024"/>
    </source>
</evidence>
<keyword evidence="11" id="KW-1278">Translocase</keyword>
<feature type="domain" description="P-type ATPase A" evidence="20">
    <location>
        <begin position="125"/>
        <end position="225"/>
    </location>
</feature>
<comment type="caution">
    <text evidence="21">The sequence shown here is derived from an EMBL/GenBank/DDBJ whole genome shotgun (WGS) entry which is preliminary data.</text>
</comment>
<evidence type="ECO:0000256" key="14">
    <source>
        <dbReference type="ARBA" id="ARBA00023136"/>
    </source>
</evidence>
<evidence type="ECO:0000256" key="9">
    <source>
        <dbReference type="ARBA" id="ARBA00022840"/>
    </source>
</evidence>
<keyword evidence="12 19" id="KW-1133">Transmembrane helix</keyword>
<gene>
    <name evidence="21" type="ORF">BCAMP_05796</name>
</gene>
<dbReference type="InterPro" id="IPR036412">
    <property type="entry name" value="HAD-like_sf"/>
</dbReference>
<dbReference type="PROSITE" id="PS01229">
    <property type="entry name" value="COF_2"/>
    <property type="match status" value="1"/>
</dbReference>
<dbReference type="InterPro" id="IPR018303">
    <property type="entry name" value="ATPase_P-typ_P_site"/>
</dbReference>
<dbReference type="SUPFAM" id="SSF81665">
    <property type="entry name" value="Calcium ATPase, transmembrane domain M"/>
    <property type="match status" value="1"/>
</dbReference>
<reference evidence="21 22" key="1">
    <citation type="submission" date="2012-12" db="EMBL/GenBank/DDBJ databases">
        <title>Novel taxa of Listeriaceae from agricultural environments in the United States.</title>
        <authorList>
            <person name="den Bakker H.C."/>
            <person name="Allred A."/>
            <person name="Warchocki S."/>
            <person name="Wright E.M."/>
            <person name="Burrell A."/>
            <person name="Nightingale K.K."/>
            <person name="Kephart D."/>
            <person name="Wiedmann M."/>
        </authorList>
    </citation>
    <scope>NUCLEOTIDE SEQUENCE [LARGE SCALE GENOMIC DNA]</scope>
    <source>
        <strain evidence="21 22">FSL F6-1037</strain>
    </source>
</reference>
<evidence type="ECO:0000256" key="15">
    <source>
        <dbReference type="ARBA" id="ARBA00043263"/>
    </source>
</evidence>
<evidence type="ECO:0000313" key="22">
    <source>
        <dbReference type="Proteomes" id="UP000019243"/>
    </source>
</evidence>
<evidence type="ECO:0000256" key="16">
    <source>
        <dbReference type="ARBA" id="ARBA00055196"/>
    </source>
</evidence>
<dbReference type="InterPro" id="IPR044492">
    <property type="entry name" value="P_typ_ATPase_HD_dom"/>
</dbReference>
<evidence type="ECO:0000256" key="10">
    <source>
        <dbReference type="ARBA" id="ARBA00022842"/>
    </source>
</evidence>
<keyword evidence="10" id="KW-0460">Magnesium</keyword>
<keyword evidence="3" id="KW-0813">Transport</keyword>
<dbReference type="Gene3D" id="3.40.1110.10">
    <property type="entry name" value="Calcium-transporting ATPase, cytoplasmic domain N"/>
    <property type="match status" value="1"/>
</dbReference>
<dbReference type="InterPro" id="IPR051949">
    <property type="entry name" value="Cation_Transport_ATPase"/>
</dbReference>
<dbReference type="SUPFAM" id="SSF81653">
    <property type="entry name" value="Calcium ATPase, transduction domain A"/>
    <property type="match status" value="1"/>
</dbReference>
<evidence type="ECO:0000256" key="6">
    <source>
        <dbReference type="ARBA" id="ARBA00022692"/>
    </source>
</evidence>